<dbReference type="PANTHER" id="PTHR43434">
    <property type="entry name" value="PHOSPHOGLYCOLATE PHOSPHATASE"/>
    <property type="match status" value="1"/>
</dbReference>
<dbReference type="Proteomes" id="UP000001425">
    <property type="component" value="Chromosome"/>
</dbReference>
<dbReference type="InterPro" id="IPR023214">
    <property type="entry name" value="HAD_sf"/>
</dbReference>
<dbReference type="KEGG" id="syn:slr0586"/>
<dbReference type="Gene3D" id="1.10.150.240">
    <property type="entry name" value="Putative phosphatase, domain 2"/>
    <property type="match status" value="1"/>
</dbReference>
<dbReference type="SUPFAM" id="SSF56784">
    <property type="entry name" value="HAD-like"/>
    <property type="match status" value="1"/>
</dbReference>
<proteinExistence type="predicted"/>
<accession>P74722</accession>
<reference evidence="1 2" key="2">
    <citation type="journal article" date="1996" name="DNA Res.">
        <title>Sequence analysis of the genome of the unicellular cyanobacterium Synechocystis sp. strain PCC6803. II. Sequence determination of the entire genome and assignment of potential protein-coding regions.</title>
        <authorList>
            <person name="Kaneko T."/>
            <person name="Sato S."/>
            <person name="Kotani H."/>
            <person name="Tanaka A."/>
            <person name="Asamizu E."/>
            <person name="Nakamura Y."/>
            <person name="Miyajima N."/>
            <person name="Hirosawa M."/>
            <person name="Sugiura M."/>
            <person name="Sasamoto S."/>
            <person name="Kimura T."/>
            <person name="Hosouchi T."/>
            <person name="Matsuno A."/>
            <person name="Muraki A."/>
            <person name="Nakazaki N."/>
            <person name="Naruo K."/>
            <person name="Okumura S."/>
            <person name="Shimpo S."/>
            <person name="Takeuchi C."/>
            <person name="Wada T."/>
            <person name="Watanabe A."/>
            <person name="Yamada M."/>
            <person name="Yasuda M."/>
            <person name="Tabata S."/>
        </authorList>
    </citation>
    <scope>NUCLEOTIDE SEQUENCE [LARGE SCALE GENOMIC DNA]</scope>
    <source>
        <strain evidence="2">ATCC 27184 / PCC 6803 / Kazusa</strain>
    </source>
</reference>
<keyword evidence="2" id="KW-1185">Reference proteome</keyword>
<evidence type="ECO:0000313" key="1">
    <source>
        <dbReference type="EMBL" id="BAA18842.1"/>
    </source>
</evidence>
<dbReference type="eggNOG" id="COG0546">
    <property type="taxonomic scope" value="Bacteria"/>
</dbReference>
<dbReference type="Gene3D" id="3.40.50.1000">
    <property type="entry name" value="HAD superfamily/HAD-like"/>
    <property type="match status" value="1"/>
</dbReference>
<dbReference type="InterPro" id="IPR036412">
    <property type="entry name" value="HAD-like_sf"/>
</dbReference>
<dbReference type="GO" id="GO:0005829">
    <property type="term" value="C:cytosol"/>
    <property type="evidence" value="ECO:0000318"/>
    <property type="project" value="GO_Central"/>
</dbReference>
<dbReference type="SFLD" id="SFLDG01129">
    <property type="entry name" value="C1.5:_HAD__Beta-PGM__Phosphata"/>
    <property type="match status" value="1"/>
</dbReference>
<dbReference type="IntAct" id="P74722">
    <property type="interactions" value="2"/>
</dbReference>
<evidence type="ECO:0000313" key="2">
    <source>
        <dbReference type="Proteomes" id="UP000001425"/>
    </source>
</evidence>
<dbReference type="STRING" id="1148.gene:10500614"/>
<sequence>MANMVQKLGTVEQITVKIWTVAFSFFPMLRLITDCDGPIMDVSDRYYQVYQYCLEQVKLPGQDLNVLSKAEFWQRKRSKVPKAQIGLDSGLTKEQTEEFVAIRNRTVHSQPYLPYDQPLAGVEEILQDIKDRGIDLVLMTMRRESELQEALDRNHFNHFFPIDRRYCLANDYVKTGDTNDKPRLMERALAELPPADSVWMVGDTEADILAAQRGNLPAIAVLSGIRNREQLERYQPDFIVDNLAEAVNLFYQHHGVE</sequence>
<dbReference type="InParanoid" id="P74722"/>
<dbReference type="GO" id="GO:0006281">
    <property type="term" value="P:DNA repair"/>
    <property type="evidence" value="ECO:0000318"/>
    <property type="project" value="GO_Central"/>
</dbReference>
<reference evidence="1 2" key="1">
    <citation type="journal article" date="1995" name="DNA Res.">
        <title>Sequence analysis of the genome of the unicellular cyanobacterium Synechocystis sp. strain PCC6803. I. Sequence features in the 1 Mb region from map positions 64% to 92% of the genome.</title>
        <authorList>
            <person name="Kaneko T."/>
            <person name="Tanaka A."/>
            <person name="Sato S."/>
            <person name="Kotani H."/>
            <person name="Sazuka T."/>
            <person name="Miyajima N."/>
            <person name="Sugiura M."/>
            <person name="Tabata S."/>
        </authorList>
    </citation>
    <scope>NUCLEOTIDE SEQUENCE [LARGE SCALE GENOMIC DNA]</scope>
    <source>
        <strain evidence="2">ATCC 27184 / PCC 6803 / Kazusa</strain>
    </source>
</reference>
<protein>
    <submittedName>
        <fullName evidence="1">Slr0586 protein</fullName>
    </submittedName>
</protein>
<name>P74722_SYNY3</name>
<dbReference type="SFLD" id="SFLDS00003">
    <property type="entry name" value="Haloacid_Dehalogenase"/>
    <property type="match status" value="1"/>
</dbReference>
<dbReference type="AlphaFoldDB" id="P74722"/>
<dbReference type="PhylomeDB" id="P74722"/>
<dbReference type="InterPro" id="IPR023198">
    <property type="entry name" value="PGP-like_dom2"/>
</dbReference>
<dbReference type="InterPro" id="IPR050155">
    <property type="entry name" value="HAD-like_hydrolase_sf"/>
</dbReference>
<dbReference type="EnsemblBacteria" id="BAA18842">
    <property type="protein sequence ID" value="BAA18842"/>
    <property type="gene ID" value="BAA18842"/>
</dbReference>
<dbReference type="GO" id="GO:0008967">
    <property type="term" value="F:phosphoglycolate phosphatase activity"/>
    <property type="evidence" value="ECO:0000318"/>
    <property type="project" value="GO_Central"/>
</dbReference>
<dbReference type="PANTHER" id="PTHR43434:SF1">
    <property type="entry name" value="PHOSPHOGLYCOLATE PHOSPHATASE"/>
    <property type="match status" value="1"/>
</dbReference>
<gene>
    <name evidence="1" type="ordered locus">slr0586</name>
</gene>
<organism evidence="1 2">
    <name type="scientific">Synechocystis sp. (strain ATCC 27184 / PCC 6803 / Kazusa)</name>
    <dbReference type="NCBI Taxonomy" id="1111708"/>
    <lineage>
        <taxon>Bacteria</taxon>
        <taxon>Bacillati</taxon>
        <taxon>Cyanobacteriota</taxon>
        <taxon>Cyanophyceae</taxon>
        <taxon>Synechococcales</taxon>
        <taxon>Merismopediaceae</taxon>
        <taxon>Synechocystis</taxon>
    </lineage>
</organism>
<dbReference type="Pfam" id="PF13242">
    <property type="entry name" value="Hydrolase_like"/>
    <property type="match status" value="1"/>
</dbReference>
<dbReference type="PaxDb" id="1148-1653932"/>
<dbReference type="EMBL" id="BA000022">
    <property type="protein sequence ID" value="BAA18842.1"/>
    <property type="molecule type" value="Genomic_DNA"/>
</dbReference>
<dbReference type="PIR" id="S76930">
    <property type="entry name" value="S76930"/>
</dbReference>